<dbReference type="InterPro" id="IPR027417">
    <property type="entry name" value="P-loop_NTPase"/>
</dbReference>
<keyword evidence="1" id="KW-1133">Transmembrane helix</keyword>
<dbReference type="HOGENOM" id="CLU_2297921_0_0_1"/>
<keyword evidence="1" id="KW-0812">Transmembrane</keyword>
<dbReference type="InterPro" id="IPR040632">
    <property type="entry name" value="Sulfotransfer_4"/>
</dbReference>
<reference evidence="2" key="2">
    <citation type="journal article" date="2008" name="Genome Biol.">
        <title>Improved genome assembly and evidence-based global gene model set for the chordate Ciona intestinalis: new insight into intron and operon populations.</title>
        <authorList>
            <person name="Satou Y."/>
            <person name="Mineta K."/>
            <person name="Ogasawara M."/>
            <person name="Sasakura Y."/>
            <person name="Shoguchi E."/>
            <person name="Ueno K."/>
            <person name="Yamada L."/>
            <person name="Matsumoto J."/>
            <person name="Wasserscheid J."/>
            <person name="Dewar K."/>
            <person name="Wiley G.B."/>
            <person name="Macmil S.L."/>
            <person name="Roe B.A."/>
            <person name="Zeller R.W."/>
            <person name="Hastings K.E."/>
            <person name="Lemaire P."/>
            <person name="Lindquist E."/>
            <person name="Endo T."/>
            <person name="Hotta K."/>
            <person name="Inaba K."/>
        </authorList>
    </citation>
    <scope>NUCLEOTIDE SEQUENCE [LARGE SCALE GENOMIC DNA]</scope>
    <source>
        <strain evidence="2">wild type</strain>
    </source>
</reference>
<dbReference type="Proteomes" id="UP000008144">
    <property type="component" value="Chromosome 3"/>
</dbReference>
<proteinExistence type="predicted"/>
<organism evidence="2 3">
    <name type="scientific">Ciona intestinalis</name>
    <name type="common">Transparent sea squirt</name>
    <name type="synonym">Ascidia intestinalis</name>
    <dbReference type="NCBI Taxonomy" id="7719"/>
    <lineage>
        <taxon>Eukaryota</taxon>
        <taxon>Metazoa</taxon>
        <taxon>Chordata</taxon>
        <taxon>Tunicata</taxon>
        <taxon>Ascidiacea</taxon>
        <taxon>Phlebobranchia</taxon>
        <taxon>Cionidae</taxon>
        <taxon>Ciona</taxon>
    </lineage>
</organism>
<dbReference type="Gene3D" id="3.40.50.300">
    <property type="entry name" value="P-loop containing nucleotide triphosphate hydrolases"/>
    <property type="match status" value="1"/>
</dbReference>
<dbReference type="STRING" id="7719.ENSCINP00000023544"/>
<evidence type="ECO:0008006" key="4">
    <source>
        <dbReference type="Google" id="ProtNLM"/>
    </source>
</evidence>
<reference evidence="2" key="3">
    <citation type="submission" date="2025-08" db="UniProtKB">
        <authorList>
            <consortium name="Ensembl"/>
        </authorList>
    </citation>
    <scope>IDENTIFICATION</scope>
</reference>
<evidence type="ECO:0000256" key="1">
    <source>
        <dbReference type="SAM" id="Phobius"/>
    </source>
</evidence>
<evidence type="ECO:0000313" key="3">
    <source>
        <dbReference type="Proteomes" id="UP000008144"/>
    </source>
</evidence>
<reference evidence="3" key="1">
    <citation type="journal article" date="2002" name="Science">
        <title>The draft genome of Ciona intestinalis: insights into chordate and vertebrate origins.</title>
        <authorList>
            <person name="Dehal P."/>
            <person name="Satou Y."/>
            <person name="Campbell R.K."/>
            <person name="Chapman J."/>
            <person name="Degnan B."/>
            <person name="De Tomaso A."/>
            <person name="Davidson B."/>
            <person name="Di Gregorio A."/>
            <person name="Gelpke M."/>
            <person name="Goodstein D.M."/>
            <person name="Harafuji N."/>
            <person name="Hastings K.E."/>
            <person name="Ho I."/>
            <person name="Hotta K."/>
            <person name="Huang W."/>
            <person name="Kawashima T."/>
            <person name="Lemaire P."/>
            <person name="Martinez D."/>
            <person name="Meinertzhagen I.A."/>
            <person name="Necula S."/>
            <person name="Nonaka M."/>
            <person name="Putnam N."/>
            <person name="Rash S."/>
            <person name="Saiga H."/>
            <person name="Satake M."/>
            <person name="Terry A."/>
            <person name="Yamada L."/>
            <person name="Wang H.G."/>
            <person name="Awazu S."/>
            <person name="Azumi K."/>
            <person name="Boore J."/>
            <person name="Branno M."/>
            <person name="Chin-Bow S."/>
            <person name="DeSantis R."/>
            <person name="Doyle S."/>
            <person name="Francino P."/>
            <person name="Keys D.N."/>
            <person name="Haga S."/>
            <person name="Hayashi H."/>
            <person name="Hino K."/>
            <person name="Imai K.S."/>
            <person name="Inaba K."/>
            <person name="Kano S."/>
            <person name="Kobayashi K."/>
            <person name="Kobayashi M."/>
            <person name="Lee B.I."/>
            <person name="Makabe K.W."/>
            <person name="Manohar C."/>
            <person name="Matassi G."/>
            <person name="Medina M."/>
            <person name="Mochizuki Y."/>
            <person name="Mount S."/>
            <person name="Morishita T."/>
            <person name="Miura S."/>
            <person name="Nakayama A."/>
            <person name="Nishizaka S."/>
            <person name="Nomoto H."/>
            <person name="Ohta F."/>
            <person name="Oishi K."/>
            <person name="Rigoutsos I."/>
            <person name="Sano M."/>
            <person name="Sasaki A."/>
            <person name="Sasakura Y."/>
            <person name="Shoguchi E."/>
            <person name="Shin-i T."/>
            <person name="Spagnuolo A."/>
            <person name="Stainier D."/>
            <person name="Suzuki M.M."/>
            <person name="Tassy O."/>
            <person name="Takatori N."/>
            <person name="Tokuoka M."/>
            <person name="Yagi K."/>
            <person name="Yoshizaki F."/>
            <person name="Wada S."/>
            <person name="Zhang C."/>
            <person name="Hyatt P.D."/>
            <person name="Larimer F."/>
            <person name="Detter C."/>
            <person name="Doggett N."/>
            <person name="Glavina T."/>
            <person name="Hawkins T."/>
            <person name="Richardson P."/>
            <person name="Lucas S."/>
            <person name="Kohara Y."/>
            <person name="Levine M."/>
            <person name="Satoh N."/>
            <person name="Rokhsar D.S."/>
        </authorList>
    </citation>
    <scope>NUCLEOTIDE SEQUENCE [LARGE SCALE GENOMIC DNA]</scope>
</reference>
<dbReference type="Ensembl" id="ENSCINT00000023790.1">
    <property type="protein sequence ID" value="ENSCINP00000023544.1"/>
    <property type="gene ID" value="ENSCING00000012676.1"/>
</dbReference>
<protein>
    <recommendedName>
        <fullName evidence="4">Sulfotransferase</fullName>
    </recommendedName>
</protein>
<name>F6U3Y9_CIOIN</name>
<keyword evidence="1" id="KW-0472">Membrane</keyword>
<dbReference type="InParanoid" id="F6U3Y9"/>
<dbReference type="PANTHER" id="PTHR36978">
    <property type="entry name" value="P-LOOP CONTAINING NUCLEOTIDE TRIPHOSPHATE HYDROLASE"/>
    <property type="match status" value="1"/>
</dbReference>
<accession>F6U3Y9</accession>
<reference evidence="2" key="4">
    <citation type="submission" date="2025-09" db="UniProtKB">
        <authorList>
            <consortium name="Ensembl"/>
        </authorList>
    </citation>
    <scope>IDENTIFICATION</scope>
</reference>
<feature type="transmembrane region" description="Helical" evidence="1">
    <location>
        <begin position="81"/>
        <end position="100"/>
    </location>
</feature>
<dbReference type="PANTHER" id="PTHR36978:SF4">
    <property type="entry name" value="P-LOOP CONTAINING NUCLEOSIDE TRIPHOSPHATE HYDROLASE PROTEIN"/>
    <property type="match status" value="1"/>
</dbReference>
<keyword evidence="3" id="KW-1185">Reference proteome</keyword>
<sequence length="101" mass="11622">EPPVNVPLARLRYREHNANVRRAVPEDKILYFSHSDGWEPLCKFLGVPVPSKPYPHRNKGGEIVEEIVSESYVFVQIKKEVRIALSLLVLAIALLSYFFLF</sequence>
<dbReference type="Pfam" id="PF17784">
    <property type="entry name" value="Sulfotransfer_4"/>
    <property type="match status" value="1"/>
</dbReference>
<dbReference type="AlphaFoldDB" id="F6U3Y9"/>
<dbReference type="GeneTree" id="ENSGT00940000163713"/>
<evidence type="ECO:0000313" key="2">
    <source>
        <dbReference type="Ensembl" id="ENSCINP00000023544.1"/>
    </source>
</evidence>
<dbReference type="EMBL" id="EAAA01001740">
    <property type="status" value="NOT_ANNOTATED_CDS"/>
    <property type="molecule type" value="Genomic_DNA"/>
</dbReference>